<comment type="cofactor">
    <cofactor evidence="1">
        <name>pantetheine 4'-phosphate</name>
        <dbReference type="ChEBI" id="CHEBI:47942"/>
    </cofactor>
</comment>
<dbReference type="Gene3D" id="3.30.559.30">
    <property type="entry name" value="Nonribosomal peptide synthetase, condensation domain"/>
    <property type="match status" value="2"/>
</dbReference>
<dbReference type="PROSITE" id="PS00455">
    <property type="entry name" value="AMP_BINDING"/>
    <property type="match status" value="2"/>
</dbReference>
<dbReference type="InterPro" id="IPR025110">
    <property type="entry name" value="AMP-bd_C"/>
</dbReference>
<dbReference type="RefSeq" id="WP_069569792.1">
    <property type="nucleotide sequence ID" value="NZ_CP017157.1"/>
</dbReference>
<dbReference type="FunFam" id="3.40.50.12780:FF:000012">
    <property type="entry name" value="Non-ribosomal peptide synthetase"/>
    <property type="match status" value="1"/>
</dbReference>
<feature type="region of interest" description="Disordered" evidence="4">
    <location>
        <begin position="99"/>
        <end position="120"/>
    </location>
</feature>
<dbReference type="SUPFAM" id="SSF56801">
    <property type="entry name" value="Acetyl-CoA synthetase-like"/>
    <property type="match status" value="2"/>
</dbReference>
<organism evidence="6 7">
    <name type="scientific">Streptomyces lydicus</name>
    <dbReference type="NCBI Taxonomy" id="47763"/>
    <lineage>
        <taxon>Bacteria</taxon>
        <taxon>Bacillati</taxon>
        <taxon>Actinomycetota</taxon>
        <taxon>Actinomycetes</taxon>
        <taxon>Kitasatosporales</taxon>
        <taxon>Streptomycetaceae</taxon>
        <taxon>Streptomyces</taxon>
    </lineage>
</organism>
<proteinExistence type="predicted"/>
<dbReference type="Gene3D" id="3.40.50.980">
    <property type="match status" value="2"/>
</dbReference>
<dbReference type="Pfam" id="PF00975">
    <property type="entry name" value="Thioesterase"/>
    <property type="match status" value="1"/>
</dbReference>
<feature type="compositionally biased region" description="Basic and acidic residues" evidence="4">
    <location>
        <begin position="1"/>
        <end position="10"/>
    </location>
</feature>
<dbReference type="GO" id="GO:0005829">
    <property type="term" value="C:cytosol"/>
    <property type="evidence" value="ECO:0007669"/>
    <property type="project" value="TreeGrafter"/>
</dbReference>
<dbReference type="InterPro" id="IPR006162">
    <property type="entry name" value="Ppantetheine_attach_site"/>
</dbReference>
<dbReference type="InterPro" id="IPR029058">
    <property type="entry name" value="AB_hydrolase_fold"/>
</dbReference>
<evidence type="ECO:0000256" key="2">
    <source>
        <dbReference type="ARBA" id="ARBA00022450"/>
    </source>
</evidence>
<sequence>MSTHEADRAAAPEGARPARTVPATPLQQQLYLAYELTEDHAPHHLALDLTLDGVPDATALRSALDEVVEHHEALRTRFRFEGTTLVQSVADHLPPLWETTDHPGAEPAGSADAPGRPFDLEHGPLVRATAHRTGAAALRLRVTLPRLVADERSADLLLDDLLATYGARLAPHAPAPEPPKRQFGDRSAEPLDTPGPPPEPGEDLPVPELPLTTGRTTGQPHRVPLPAGALPALDALCTATGTPLADGLLAALAVLLQRYTDADDLLLAAPGPDGRGDDFARTIGPFAGPATVHVPLAGNPDFRTLLGRLRRLPPRDTSTDWSQQEQPPLPVGFALREPYPTGRELPGGGTVTRHATPEAHGHALRVVVTTDGVAHFESAWPDWMSEQFARHFTELLSELVARPDHPVHDLALSPSEAEAGTPDAATEAGAAGSPEEEDAATVLERFARHAALRPDAVAVSHGDTHLTYGALDRRANQLARHLRALGVGPETLVGLAAERSPDLVVAILGIQKAGGAYVPLDPAYPDARLAYILRDAALAHVVVQGRPGGWLDGFTGTVVRLDEDAAALAALPDEPPAHRPAPEDLAYVIHTSGSTGEPKGTLVTHRNVARLLTATRPWFGFGEDDVWTLFHSYAFDFSVWELWGALAHGGRLVVVPHEVSRSPEDFLRLLRTERVTVLNQTPSAFALLLREELRAAPRPPLALRYVVFGGEALDPRALRPWFERHPDGPQLVNMYGITETTVHVTYRPIRKEDTDSDSSVIGVPIPDLSLDLLDRRGRPVPTGVTGELHVRGAGLARGYLRRPELDAARFHTLPGGRAYRTGDLARRLPTGELEYRGRIDDQVKIRGYRIEPGEIEAALAGHPDVAEALVTAEPDHTGERRLVGYAVSARTGLGVAELRTHVAGVLPTHMIPAAFVVLDRFPLTVNGKVDRRRLPAPDRPTGAPATASANRAEEILVQVWSEVLGVDGVGTDENYFLLGGDSIRTVAILGRARELGLEFELQDLLRHQTIRELAPHTTLGTPGAGRRDHRPLALLSAADRALLPADVEDAYPLSRLQAGMLYHSGLNAAERIYHNVAGYHLRAGWSESAWRSALDSMLADHPVLRTSFDLDTYGEPLQLVHREVPAPLTFEDLRRLSAADRQAAMDQRFEDEKRREFSWGRAPLIRFHLQRLTDETFELWVTEHHVILDGWSERSLITELFERYLGLLGGSREPFREPPRAHFGAFIAEEQAAIASDEHRAFWAGELAGSDFGALPRLVPPGDRPDMRLTPVELPAEVSEGVARCARRVGVPVRTVLLAVHAHVIGLLTGSTDVVTGVVHNGRTEDRDGDRVLGMFLNTLPFRARLDSGSWDDLVAAVGRTDIDIQRHRRYPMPEIRRALGGRELFETFFNFTRFSVYRSVLERSDELEVLDERRITNTSIPFGAEFAQDLTSSEVNLHLRHDAAQFTDEQVRLIGGYYRRALTALATTPQHRHERTVLLSAEELRQLDGWHGDSRPRSADRPFPRMLEERAQAQPAAPAVICGRTVLDYAELNARANRLARELLAHGVQTGGIVALSAPRSVDLLVAMIAVLKAGAAYLPIDPAYPAERIALLLDDAAPALLLTTLDTAGALPADGTPRLVLDEPATLRRLAGRSDADLTDDERTRPLRPADPAYLIYTSGSTGRPKGVIVSHANMADLMAWIAGFLGPDGLDRVQATTSVSFDVSIFEIFGPLAAGGTVRLHRDLLALGEPEALAAGPITAPALVSGVPSVFTGLLPRLDPQVTAGTVVLAGEALSAPVANEIAAAFPGARIANIYGPSEAPVYATAWLGTGPFDTAPPIGRPSWNTRAYVLDHGLRRVPPGVPGELYLGGPGLATGYLGRPTLTAERFLADPYGEPGARMYRTGDLVRRRPDGELEFLGRLDDQVKIRGFRIELGEVEAAVRDHPEVAQAAVVVREDRPGDQRLVAYAVRTPGATAAALDLRRHVEHRLPRHMVPRVVVLDALPLTPNGKLDRRALPAPEAETVAPGGAGRAPRTPLEAQLLALFAEVLGLDLSGPEGAGRLGIDDSFFERGGHSLLAFRLAGRVRSALGADLGIATLFRTPTVAGIAALLTDPDRPTDPSDALDVLVPLRPHGAREPLFCVHPGVGIGWVYSGLLRHLDADRPVYALQSRGLDGSRPPAADLAEMARDYVARLRTVQPHGPYHLLGWSMGGIVAHETARLLRADGEEVALLALLDAYPRLPGARPVDHDEPEALAEVLHSLGLRQPDDVTLTPESALRLLKEHGSALATLGSRQLSAVATVFTHNVNAQRRHDSRPLDADLLFFEATEDKGPDPERPANWAPYVRGRIDSHPVACRHGDMLAPEPLAQIAAVLAARLRALPVAPAPTTPQETR</sequence>
<feature type="domain" description="Carrier" evidence="5">
    <location>
        <begin position="2015"/>
        <end position="2098"/>
    </location>
</feature>
<dbReference type="InterPro" id="IPR042099">
    <property type="entry name" value="ANL_N_sf"/>
</dbReference>
<dbReference type="Proteomes" id="UP000094094">
    <property type="component" value="Chromosome"/>
</dbReference>
<dbReference type="InterPro" id="IPR001242">
    <property type="entry name" value="Condensation_dom"/>
</dbReference>
<dbReference type="InterPro" id="IPR000873">
    <property type="entry name" value="AMP-dep_synth/lig_dom"/>
</dbReference>
<name>A0A1D7VM96_9ACTN</name>
<evidence type="ECO:0000259" key="5">
    <source>
        <dbReference type="PROSITE" id="PS50075"/>
    </source>
</evidence>
<dbReference type="Gene3D" id="3.30.300.30">
    <property type="match status" value="2"/>
</dbReference>
<dbReference type="OrthoDB" id="2472181at2"/>
<dbReference type="PANTHER" id="PTHR45527:SF14">
    <property type="entry name" value="PLIPASTATIN SYNTHASE SUBUNIT B"/>
    <property type="match status" value="1"/>
</dbReference>
<dbReference type="Pfam" id="PF13193">
    <property type="entry name" value="AMP-binding_C"/>
    <property type="match status" value="2"/>
</dbReference>
<dbReference type="Pfam" id="PF00668">
    <property type="entry name" value="Condensation"/>
    <property type="match status" value="2"/>
</dbReference>
<accession>A0A1D7VM96</accession>
<keyword evidence="3" id="KW-0597">Phosphoprotein</keyword>
<reference evidence="6 7" key="1">
    <citation type="submission" date="2016-09" db="EMBL/GenBank/DDBJ databases">
        <title>Complete genome sequencing of Streptomyces lydicus 103 and metabolic pathways analysis of antibiotic biosynthesis.</title>
        <authorList>
            <person name="Jia N."/>
            <person name="Ding M.-Z."/>
            <person name="Gao F."/>
            <person name="Yuan Y.-J."/>
        </authorList>
    </citation>
    <scope>NUCLEOTIDE SEQUENCE [LARGE SCALE GENOMIC DNA]</scope>
    <source>
        <strain evidence="6 7">103</strain>
    </source>
</reference>
<dbReference type="Gene3D" id="3.40.50.1820">
    <property type="entry name" value="alpha/beta hydrolase"/>
    <property type="match status" value="1"/>
</dbReference>
<dbReference type="Gene3D" id="1.10.1200.10">
    <property type="entry name" value="ACP-like"/>
    <property type="match status" value="1"/>
</dbReference>
<dbReference type="KEGG" id="slc:SL103_16510"/>
<dbReference type="InterPro" id="IPR045851">
    <property type="entry name" value="AMP-bd_C_sf"/>
</dbReference>
<feature type="region of interest" description="Disordered" evidence="4">
    <location>
        <begin position="170"/>
        <end position="221"/>
    </location>
</feature>
<dbReference type="CDD" id="cd05930">
    <property type="entry name" value="A_NRPS"/>
    <property type="match status" value="1"/>
</dbReference>
<dbReference type="GO" id="GO:0031177">
    <property type="term" value="F:phosphopantetheine binding"/>
    <property type="evidence" value="ECO:0007669"/>
    <property type="project" value="TreeGrafter"/>
</dbReference>
<keyword evidence="2" id="KW-0596">Phosphopantetheine</keyword>
<dbReference type="GO" id="GO:0008610">
    <property type="term" value="P:lipid biosynthetic process"/>
    <property type="evidence" value="ECO:0007669"/>
    <property type="project" value="UniProtKB-ARBA"/>
</dbReference>
<dbReference type="FunFam" id="3.30.300.30:FF:000010">
    <property type="entry name" value="Enterobactin synthetase component F"/>
    <property type="match status" value="2"/>
</dbReference>
<dbReference type="FunFam" id="2.30.38.10:FF:000001">
    <property type="entry name" value="Non-ribosomal peptide synthetase PvdI"/>
    <property type="match status" value="1"/>
</dbReference>
<dbReference type="SMART" id="SM00824">
    <property type="entry name" value="PKS_TE"/>
    <property type="match status" value="1"/>
</dbReference>
<dbReference type="InterPro" id="IPR020802">
    <property type="entry name" value="TesA-like"/>
</dbReference>
<dbReference type="SUPFAM" id="SSF52777">
    <property type="entry name" value="CoA-dependent acyltransferases"/>
    <property type="match status" value="4"/>
</dbReference>
<evidence type="ECO:0000256" key="3">
    <source>
        <dbReference type="ARBA" id="ARBA00022553"/>
    </source>
</evidence>
<dbReference type="NCBIfam" id="TIGR01733">
    <property type="entry name" value="AA-adenyl-dom"/>
    <property type="match status" value="2"/>
</dbReference>
<dbReference type="PANTHER" id="PTHR45527">
    <property type="entry name" value="NONRIBOSOMAL PEPTIDE SYNTHETASE"/>
    <property type="match status" value="1"/>
</dbReference>
<dbReference type="EMBL" id="CP017157">
    <property type="protein sequence ID" value="AOP47648.1"/>
    <property type="molecule type" value="Genomic_DNA"/>
</dbReference>
<feature type="compositionally biased region" description="Basic and acidic residues" evidence="4">
    <location>
        <begin position="178"/>
        <end position="189"/>
    </location>
</feature>
<dbReference type="Pfam" id="PF00501">
    <property type="entry name" value="AMP-binding"/>
    <property type="match status" value="2"/>
</dbReference>
<dbReference type="GO" id="GO:0044550">
    <property type="term" value="P:secondary metabolite biosynthetic process"/>
    <property type="evidence" value="ECO:0007669"/>
    <property type="project" value="UniProtKB-ARBA"/>
</dbReference>
<evidence type="ECO:0000256" key="1">
    <source>
        <dbReference type="ARBA" id="ARBA00001957"/>
    </source>
</evidence>
<dbReference type="InterPro" id="IPR036736">
    <property type="entry name" value="ACP-like_sf"/>
</dbReference>
<dbReference type="SUPFAM" id="SSF47336">
    <property type="entry name" value="ACP-like"/>
    <property type="match status" value="2"/>
</dbReference>
<dbReference type="Gene3D" id="3.30.559.10">
    <property type="entry name" value="Chloramphenicol acetyltransferase-like domain"/>
    <property type="match status" value="2"/>
</dbReference>
<dbReference type="GO" id="GO:0043041">
    <property type="term" value="P:amino acid activation for nonribosomal peptide biosynthetic process"/>
    <property type="evidence" value="ECO:0007669"/>
    <property type="project" value="TreeGrafter"/>
</dbReference>
<feature type="region of interest" description="Disordered" evidence="4">
    <location>
        <begin position="1994"/>
        <end position="2015"/>
    </location>
</feature>
<dbReference type="Gene3D" id="2.30.38.10">
    <property type="entry name" value="Luciferase, Domain 3"/>
    <property type="match status" value="1"/>
</dbReference>
<protein>
    <recommendedName>
        <fullName evidence="5">Carrier domain-containing protein</fullName>
    </recommendedName>
</protein>
<dbReference type="InterPro" id="IPR023213">
    <property type="entry name" value="CAT-like_dom_sf"/>
</dbReference>
<dbReference type="InterPro" id="IPR009081">
    <property type="entry name" value="PP-bd_ACP"/>
</dbReference>
<evidence type="ECO:0000313" key="6">
    <source>
        <dbReference type="EMBL" id="AOP47648.1"/>
    </source>
</evidence>
<feature type="domain" description="Carrier" evidence="5">
    <location>
        <begin position="947"/>
        <end position="1021"/>
    </location>
</feature>
<evidence type="ECO:0000256" key="4">
    <source>
        <dbReference type="SAM" id="MobiDB-lite"/>
    </source>
</evidence>
<dbReference type="InterPro" id="IPR010071">
    <property type="entry name" value="AA_adenyl_dom"/>
</dbReference>
<dbReference type="FunFam" id="3.40.50.980:FF:000001">
    <property type="entry name" value="Non-ribosomal peptide synthetase"/>
    <property type="match status" value="2"/>
</dbReference>
<feature type="region of interest" description="Disordered" evidence="4">
    <location>
        <begin position="414"/>
        <end position="437"/>
    </location>
</feature>
<dbReference type="Pfam" id="PF00550">
    <property type="entry name" value="PP-binding"/>
    <property type="match status" value="2"/>
</dbReference>
<dbReference type="PROSITE" id="PS50075">
    <property type="entry name" value="CARRIER"/>
    <property type="match status" value="2"/>
</dbReference>
<dbReference type="PROSITE" id="PS00012">
    <property type="entry name" value="PHOSPHOPANTETHEINE"/>
    <property type="match status" value="1"/>
</dbReference>
<dbReference type="InterPro" id="IPR020845">
    <property type="entry name" value="AMP-binding_CS"/>
</dbReference>
<keyword evidence="7" id="KW-1185">Reference proteome</keyword>
<dbReference type="CDD" id="cd17643">
    <property type="entry name" value="A_NRPS_Cytc1-like"/>
    <property type="match status" value="1"/>
</dbReference>
<feature type="region of interest" description="Disordered" evidence="4">
    <location>
        <begin position="1"/>
        <end position="23"/>
    </location>
</feature>
<dbReference type="FunFam" id="3.40.50.980:FF:000002">
    <property type="entry name" value="Enterobactin synthetase component F"/>
    <property type="match status" value="1"/>
</dbReference>
<gene>
    <name evidence="6" type="ORF">SL103_16510</name>
</gene>
<dbReference type="GO" id="GO:0003824">
    <property type="term" value="F:catalytic activity"/>
    <property type="evidence" value="ECO:0007669"/>
    <property type="project" value="InterPro"/>
</dbReference>
<dbReference type="Gene3D" id="3.40.50.12780">
    <property type="entry name" value="N-terminal domain of ligase-like"/>
    <property type="match status" value="1"/>
</dbReference>
<dbReference type="SUPFAM" id="SSF53474">
    <property type="entry name" value="alpha/beta-Hydrolases"/>
    <property type="match status" value="1"/>
</dbReference>
<dbReference type="NCBIfam" id="NF003417">
    <property type="entry name" value="PRK04813.1"/>
    <property type="match status" value="2"/>
</dbReference>
<evidence type="ECO:0000313" key="7">
    <source>
        <dbReference type="Proteomes" id="UP000094094"/>
    </source>
</evidence>
<dbReference type="InterPro" id="IPR001031">
    <property type="entry name" value="Thioesterase"/>
</dbReference>